<proteinExistence type="inferred from homology"/>
<reference evidence="2 3" key="1">
    <citation type="submission" date="2024-11" db="EMBL/GenBank/DDBJ databases">
        <title>Chromosome-level genome assembly of the freshwater bivalve Anodonta woodiana.</title>
        <authorList>
            <person name="Chen X."/>
        </authorList>
    </citation>
    <scope>NUCLEOTIDE SEQUENCE [LARGE SCALE GENOMIC DNA]</scope>
    <source>
        <strain evidence="2">MN2024</strain>
        <tissue evidence="2">Gills</tissue>
    </source>
</reference>
<comment type="similarity">
    <text evidence="1">Belongs to the gonadal family.</text>
</comment>
<dbReference type="Pfam" id="PF07324">
    <property type="entry name" value="DGCR6"/>
    <property type="match status" value="1"/>
</dbReference>
<accession>A0ABD3X7W4</accession>
<evidence type="ECO:0000313" key="3">
    <source>
        <dbReference type="Proteomes" id="UP001634394"/>
    </source>
</evidence>
<dbReference type="Proteomes" id="UP001634394">
    <property type="component" value="Unassembled WGS sequence"/>
</dbReference>
<dbReference type="AlphaFoldDB" id="A0ABD3X7W4"/>
<protein>
    <recommendedName>
        <fullName evidence="4">Protein DGCR6</fullName>
    </recommendedName>
</protein>
<sequence length="215" mass="25750">MRTITETFEKILTLMTNMCSTEQSEIVSMKDEYARRELHQKRHYFLFSELQNMAREIPGKYQQRLPYDLLSSLANALIDATVFEIVHSLKEVQQLEEKNLFNQRNKLVNDHKAQKHEMQRKHREMLQMCQTHNQSLVQAQIDRELETLVRRCEEEVRRKDMKIILELDQKLIDQQNILEKAGVPGFFVTNKPQDIRLQMYLLEFIQRLSQMELPT</sequence>
<dbReference type="PANTHER" id="PTHR13054">
    <property type="entry name" value="DIGEORGE SYNDROME CRITICAL REGION 6 DGCR6 FAMILY MEMBER"/>
    <property type="match status" value="1"/>
</dbReference>
<organism evidence="2 3">
    <name type="scientific">Sinanodonta woodiana</name>
    <name type="common">Chinese pond mussel</name>
    <name type="synonym">Anodonta woodiana</name>
    <dbReference type="NCBI Taxonomy" id="1069815"/>
    <lineage>
        <taxon>Eukaryota</taxon>
        <taxon>Metazoa</taxon>
        <taxon>Spiralia</taxon>
        <taxon>Lophotrochozoa</taxon>
        <taxon>Mollusca</taxon>
        <taxon>Bivalvia</taxon>
        <taxon>Autobranchia</taxon>
        <taxon>Heteroconchia</taxon>
        <taxon>Palaeoheterodonta</taxon>
        <taxon>Unionida</taxon>
        <taxon>Unionoidea</taxon>
        <taxon>Unionidae</taxon>
        <taxon>Unioninae</taxon>
        <taxon>Sinanodonta</taxon>
    </lineage>
</organism>
<dbReference type="EMBL" id="JBJQND010000003">
    <property type="protein sequence ID" value="KAL3882339.1"/>
    <property type="molecule type" value="Genomic_DNA"/>
</dbReference>
<evidence type="ECO:0000313" key="2">
    <source>
        <dbReference type="EMBL" id="KAL3882339.1"/>
    </source>
</evidence>
<dbReference type="PANTHER" id="PTHR13054:SF2">
    <property type="entry name" value="PROTEIN DGCR6"/>
    <property type="match status" value="1"/>
</dbReference>
<keyword evidence="3" id="KW-1185">Reference proteome</keyword>
<name>A0ABD3X7W4_SINWO</name>
<dbReference type="InterPro" id="IPR010849">
    <property type="entry name" value="Gonadal"/>
</dbReference>
<evidence type="ECO:0000256" key="1">
    <source>
        <dbReference type="ARBA" id="ARBA00005939"/>
    </source>
</evidence>
<gene>
    <name evidence="2" type="ORF">ACJMK2_028692</name>
</gene>
<comment type="caution">
    <text evidence="2">The sequence shown here is derived from an EMBL/GenBank/DDBJ whole genome shotgun (WGS) entry which is preliminary data.</text>
</comment>
<evidence type="ECO:0008006" key="4">
    <source>
        <dbReference type="Google" id="ProtNLM"/>
    </source>
</evidence>